<dbReference type="RefSeq" id="XP_014666567.1">
    <property type="nucleotide sequence ID" value="XM_014811081.1"/>
</dbReference>
<evidence type="ECO:0000256" key="1">
    <source>
        <dbReference type="ARBA" id="ARBA00022659"/>
    </source>
</evidence>
<evidence type="ECO:0000313" key="11">
    <source>
        <dbReference type="RefSeq" id="XP_014666569.1"/>
    </source>
</evidence>
<keyword evidence="6" id="KW-0812">Transmembrane</keyword>
<evidence type="ECO:0000256" key="5">
    <source>
        <dbReference type="PROSITE-ProRule" id="PRU00302"/>
    </source>
</evidence>
<dbReference type="Pfam" id="PF00084">
    <property type="entry name" value="Sushi"/>
    <property type="match status" value="5"/>
</dbReference>
<dbReference type="RefSeq" id="XP_014666569.1">
    <property type="nucleotide sequence ID" value="XM_014811083.1"/>
</dbReference>
<keyword evidence="1 5" id="KW-0768">Sushi</keyword>
<dbReference type="CDD" id="cd00033">
    <property type="entry name" value="CCP"/>
    <property type="match status" value="5"/>
</dbReference>
<evidence type="ECO:0000256" key="2">
    <source>
        <dbReference type="ARBA" id="ARBA00022737"/>
    </source>
</evidence>
<evidence type="ECO:0000259" key="7">
    <source>
        <dbReference type="PROSITE" id="PS50923"/>
    </source>
</evidence>
<feature type="domain" description="Sushi" evidence="7">
    <location>
        <begin position="299"/>
        <end position="363"/>
    </location>
</feature>
<keyword evidence="3" id="KW-1015">Disulfide bond</keyword>
<dbReference type="PANTHER" id="PTHR19325:SF575">
    <property type="entry name" value="LOCOMOTION-RELATED PROTEIN HIKARU GENKI"/>
    <property type="match status" value="1"/>
</dbReference>
<dbReference type="InterPro" id="IPR035976">
    <property type="entry name" value="Sushi/SCR/CCP_sf"/>
</dbReference>
<keyword evidence="6" id="KW-1133">Transmembrane helix</keyword>
<sequence>MQMFGQQHLVCIAAWLYITIIHIYAESAISTIPPSTKTNMTTASVLHGCIYSGPKAIKHGKVLLTRGTSPNVHTEDLFSLADSASVILSPGDRILYVCEMSYHLKYFGKSVSVYRRSCLRLFVDDTLDIYYMSGKTVVGDHYACVQTASATASSKSETTCSEPYLRHGYVVSTSSSAIFHVGAHVSLQCNDGYHLSTGVRSAKVRCQVDGNWLDTEGKVPVCTSVEKRKCVLPHKDPHGSYNVSGSELGSDNTVDVDTVVIYFCDKGYSFVGHNTSSASEMSFCLASGEWLSQPPKCSALCSRPPDIPNGFWKPAATQHGHQKEQHYRYYCHADYILVGSSYYKCDMENHVWSPDTIPPQCWRNLRCNPPHAPPHGMYTPVKPHYAHGEMVVLECGEGYSVAGASTKQCEQNSSWSGGASGECMPVSACSAPAAIPNGWIITENDQHGHMLVRYFCNDRYTLVGSQTRTCMSGLWTVGQPYCQRQYSGWFSSNVVNKTLVISITTSVIILLAFVVTMSFVQRRCFRTVRNSIYPPQHRRCFPLWDDVEDDVSTLMAIQGCPPSYSDAMTNTVCPPDEVPTYEQAIGSHNEPLISFPPESPVPPYDEAVQADHPSGYAILINMAAVDDDDDLIESIHGEDEPLLVG</sequence>
<organism evidence="8 10">
    <name type="scientific">Priapulus caudatus</name>
    <name type="common">Priapulid worm</name>
    <dbReference type="NCBI Taxonomy" id="37621"/>
    <lineage>
        <taxon>Eukaryota</taxon>
        <taxon>Metazoa</taxon>
        <taxon>Ecdysozoa</taxon>
        <taxon>Scalidophora</taxon>
        <taxon>Priapulida</taxon>
        <taxon>Priapulimorpha</taxon>
        <taxon>Priapulimorphida</taxon>
        <taxon>Priapulidae</taxon>
        <taxon>Priapulus</taxon>
    </lineage>
</organism>
<keyword evidence="2" id="KW-0677">Repeat</keyword>
<keyword evidence="8" id="KW-1185">Reference proteome</keyword>
<evidence type="ECO:0000313" key="12">
    <source>
        <dbReference type="RefSeq" id="XP_014666570.1"/>
    </source>
</evidence>
<evidence type="ECO:0000313" key="10">
    <source>
        <dbReference type="RefSeq" id="XP_014666568.1"/>
    </source>
</evidence>
<dbReference type="GeneID" id="106808381"/>
<feature type="domain" description="Sushi" evidence="7">
    <location>
        <begin position="427"/>
        <end position="484"/>
    </location>
</feature>
<dbReference type="PANTHER" id="PTHR19325">
    <property type="entry name" value="COMPLEMENT COMPONENT-RELATED SUSHI DOMAIN-CONTAINING"/>
    <property type="match status" value="1"/>
</dbReference>
<evidence type="ECO:0000313" key="13">
    <source>
        <dbReference type="RefSeq" id="XP_014666571.1"/>
    </source>
</evidence>
<evidence type="ECO:0000313" key="8">
    <source>
        <dbReference type="Proteomes" id="UP000695022"/>
    </source>
</evidence>
<feature type="domain" description="Sushi" evidence="7">
    <location>
        <begin position="365"/>
        <end position="425"/>
    </location>
</feature>
<dbReference type="InterPro" id="IPR000436">
    <property type="entry name" value="Sushi_SCR_CCP_dom"/>
</dbReference>
<reference evidence="9 10" key="1">
    <citation type="submission" date="2025-05" db="UniProtKB">
        <authorList>
            <consortium name="RefSeq"/>
        </authorList>
    </citation>
    <scope>IDENTIFICATION</scope>
</reference>
<dbReference type="PROSITE" id="PS50923">
    <property type="entry name" value="SUSHI"/>
    <property type="match status" value="4"/>
</dbReference>
<feature type="domain" description="Sushi" evidence="7">
    <location>
        <begin position="158"/>
        <end position="224"/>
    </location>
</feature>
<dbReference type="SMART" id="SM00032">
    <property type="entry name" value="CCP"/>
    <property type="match status" value="5"/>
</dbReference>
<proteinExistence type="predicted"/>
<evidence type="ECO:0000313" key="9">
    <source>
        <dbReference type="RefSeq" id="XP_014666567.1"/>
    </source>
</evidence>
<protein>
    <submittedName>
        <fullName evidence="9 10">Coagulation factor XIII B chain-like</fullName>
    </submittedName>
</protein>
<name>A0ABM1E2Z7_PRICU</name>
<dbReference type="RefSeq" id="XP_014666570.1">
    <property type="nucleotide sequence ID" value="XM_014811084.1"/>
</dbReference>
<keyword evidence="6" id="KW-0472">Membrane</keyword>
<evidence type="ECO:0000256" key="3">
    <source>
        <dbReference type="ARBA" id="ARBA00023157"/>
    </source>
</evidence>
<keyword evidence="4" id="KW-0325">Glycoprotein</keyword>
<dbReference type="RefSeq" id="XP_014666571.1">
    <property type="nucleotide sequence ID" value="XM_014811085.1"/>
</dbReference>
<dbReference type="SUPFAM" id="SSF57535">
    <property type="entry name" value="Complement control module/SCR domain"/>
    <property type="match status" value="5"/>
</dbReference>
<dbReference type="InterPro" id="IPR050350">
    <property type="entry name" value="Compl-Cell_Adhes-Reg"/>
</dbReference>
<dbReference type="Proteomes" id="UP000695022">
    <property type="component" value="Unplaced"/>
</dbReference>
<accession>A0ABM1E2Z7</accession>
<dbReference type="RefSeq" id="XP_014666568.1">
    <property type="nucleotide sequence ID" value="XM_014811082.1"/>
</dbReference>
<evidence type="ECO:0000256" key="4">
    <source>
        <dbReference type="ARBA" id="ARBA00023180"/>
    </source>
</evidence>
<feature type="transmembrane region" description="Helical" evidence="6">
    <location>
        <begin position="499"/>
        <end position="520"/>
    </location>
</feature>
<gene>
    <name evidence="9 10 11 12 13" type="primary">LOC106808381</name>
</gene>
<evidence type="ECO:0000256" key="6">
    <source>
        <dbReference type="SAM" id="Phobius"/>
    </source>
</evidence>
<comment type="caution">
    <text evidence="5">Lacks conserved residue(s) required for the propagation of feature annotation.</text>
</comment>
<dbReference type="Gene3D" id="2.10.70.10">
    <property type="entry name" value="Complement Module, domain 1"/>
    <property type="match status" value="5"/>
</dbReference>